<dbReference type="SMART" id="SM00387">
    <property type="entry name" value="HATPase_c"/>
    <property type="match status" value="1"/>
</dbReference>
<dbReference type="AlphaFoldDB" id="A0A0J1FK17"/>
<protein>
    <recommendedName>
        <fullName evidence="2">histidine kinase</fullName>
        <ecNumber evidence="2">2.7.13.3</ecNumber>
    </recommendedName>
</protein>
<dbReference type="InterPro" id="IPR004358">
    <property type="entry name" value="Sig_transdc_His_kin-like_C"/>
</dbReference>
<organism evidence="12 13">
    <name type="scientific">Desulfosporosinus acididurans</name>
    <dbReference type="NCBI Taxonomy" id="476652"/>
    <lineage>
        <taxon>Bacteria</taxon>
        <taxon>Bacillati</taxon>
        <taxon>Bacillota</taxon>
        <taxon>Clostridia</taxon>
        <taxon>Eubacteriales</taxon>
        <taxon>Desulfitobacteriaceae</taxon>
        <taxon>Desulfosporosinus</taxon>
    </lineage>
</organism>
<dbReference type="PANTHER" id="PTHR43065:SF46">
    <property type="entry name" value="C4-DICARBOXYLATE TRANSPORT SENSOR PROTEIN DCTB"/>
    <property type="match status" value="1"/>
</dbReference>
<keyword evidence="9" id="KW-0472">Membrane</keyword>
<dbReference type="InterPro" id="IPR036097">
    <property type="entry name" value="HisK_dim/P_sf"/>
</dbReference>
<dbReference type="EC" id="2.7.13.3" evidence="2"/>
<keyword evidence="6 12" id="KW-0418">Kinase</keyword>
<dbReference type="Pfam" id="PF08448">
    <property type="entry name" value="PAS_4"/>
    <property type="match status" value="1"/>
</dbReference>
<feature type="transmembrane region" description="Helical" evidence="9">
    <location>
        <begin position="7"/>
        <end position="25"/>
    </location>
</feature>
<keyword evidence="9" id="KW-0812">Transmembrane</keyword>
<dbReference type="CDD" id="cd00082">
    <property type="entry name" value="HisKA"/>
    <property type="match status" value="1"/>
</dbReference>
<keyword evidence="5" id="KW-0547">Nucleotide-binding</keyword>
<dbReference type="InterPro" id="IPR003594">
    <property type="entry name" value="HATPase_dom"/>
</dbReference>
<evidence type="ECO:0000256" key="8">
    <source>
        <dbReference type="ARBA" id="ARBA00023012"/>
    </source>
</evidence>
<evidence type="ECO:0000259" key="10">
    <source>
        <dbReference type="PROSITE" id="PS50109"/>
    </source>
</evidence>
<keyword evidence="3" id="KW-0597">Phosphoprotein</keyword>
<dbReference type="PATRIC" id="fig|476652.3.peg.4545"/>
<feature type="transmembrane region" description="Helical" evidence="9">
    <location>
        <begin position="37"/>
        <end position="58"/>
    </location>
</feature>
<feature type="domain" description="PAC" evidence="11">
    <location>
        <begin position="137"/>
        <end position="190"/>
    </location>
</feature>
<keyword evidence="13" id="KW-1185">Reference proteome</keyword>
<keyword evidence="4 12" id="KW-0808">Transferase</keyword>
<evidence type="ECO:0000313" key="13">
    <source>
        <dbReference type="Proteomes" id="UP000036356"/>
    </source>
</evidence>
<dbReference type="InterPro" id="IPR000700">
    <property type="entry name" value="PAS-assoc_C"/>
</dbReference>
<evidence type="ECO:0000256" key="7">
    <source>
        <dbReference type="ARBA" id="ARBA00022840"/>
    </source>
</evidence>
<dbReference type="RefSeq" id="WP_047812055.1">
    <property type="nucleotide sequence ID" value="NZ_LDZY01000025.1"/>
</dbReference>
<dbReference type="SMART" id="SM00388">
    <property type="entry name" value="HisKA"/>
    <property type="match status" value="1"/>
</dbReference>
<accession>A0A0J1FK17</accession>
<evidence type="ECO:0000256" key="5">
    <source>
        <dbReference type="ARBA" id="ARBA00022741"/>
    </source>
</evidence>
<evidence type="ECO:0000313" key="12">
    <source>
        <dbReference type="EMBL" id="KLU63800.1"/>
    </source>
</evidence>
<evidence type="ECO:0000256" key="6">
    <source>
        <dbReference type="ARBA" id="ARBA00022777"/>
    </source>
</evidence>
<evidence type="ECO:0000256" key="1">
    <source>
        <dbReference type="ARBA" id="ARBA00000085"/>
    </source>
</evidence>
<dbReference type="InterPro" id="IPR013656">
    <property type="entry name" value="PAS_4"/>
</dbReference>
<dbReference type="EMBL" id="LDZY01000025">
    <property type="protein sequence ID" value="KLU63800.1"/>
    <property type="molecule type" value="Genomic_DNA"/>
</dbReference>
<dbReference type="PRINTS" id="PR00344">
    <property type="entry name" value="BCTRLSENSOR"/>
</dbReference>
<dbReference type="SUPFAM" id="SSF47384">
    <property type="entry name" value="Homodimeric domain of signal transducing histidine kinase"/>
    <property type="match status" value="1"/>
</dbReference>
<dbReference type="InterPro" id="IPR035965">
    <property type="entry name" value="PAS-like_dom_sf"/>
</dbReference>
<dbReference type="PROSITE" id="PS50113">
    <property type="entry name" value="PAC"/>
    <property type="match status" value="1"/>
</dbReference>
<comment type="caution">
    <text evidence="12">The sequence shown here is derived from an EMBL/GenBank/DDBJ whole genome shotgun (WGS) entry which is preliminary data.</text>
</comment>
<keyword evidence="9" id="KW-1133">Transmembrane helix</keyword>
<dbReference type="PANTHER" id="PTHR43065">
    <property type="entry name" value="SENSOR HISTIDINE KINASE"/>
    <property type="match status" value="1"/>
</dbReference>
<dbReference type="InterPro" id="IPR003661">
    <property type="entry name" value="HisK_dim/P_dom"/>
</dbReference>
<evidence type="ECO:0000259" key="11">
    <source>
        <dbReference type="PROSITE" id="PS50113"/>
    </source>
</evidence>
<evidence type="ECO:0000256" key="2">
    <source>
        <dbReference type="ARBA" id="ARBA00012438"/>
    </source>
</evidence>
<evidence type="ECO:0000256" key="4">
    <source>
        <dbReference type="ARBA" id="ARBA00022679"/>
    </source>
</evidence>
<keyword evidence="8" id="KW-0902">Two-component regulatory system</keyword>
<dbReference type="PROSITE" id="PS50109">
    <property type="entry name" value="HIS_KIN"/>
    <property type="match status" value="1"/>
</dbReference>
<feature type="domain" description="Histidine kinase" evidence="10">
    <location>
        <begin position="210"/>
        <end position="414"/>
    </location>
</feature>
<keyword evidence="7" id="KW-0067">ATP-binding</keyword>
<dbReference type="Gene3D" id="1.10.287.130">
    <property type="match status" value="1"/>
</dbReference>
<dbReference type="InterPro" id="IPR036890">
    <property type="entry name" value="HATPase_C_sf"/>
</dbReference>
<comment type="catalytic activity">
    <reaction evidence="1">
        <text>ATP + protein L-histidine = ADP + protein N-phospho-L-histidine.</text>
        <dbReference type="EC" id="2.7.13.3"/>
    </reaction>
</comment>
<dbReference type="Gene3D" id="3.30.565.10">
    <property type="entry name" value="Histidine kinase-like ATPase, C-terminal domain"/>
    <property type="match status" value="1"/>
</dbReference>
<reference evidence="12 13" key="1">
    <citation type="submission" date="2015-06" db="EMBL/GenBank/DDBJ databases">
        <title>Draft genome of the moderately acidophilic sulfate reducer Candidatus Desulfosporosinus acididurans strain M1.</title>
        <authorList>
            <person name="Poehlein A."/>
            <person name="Petzsch P."/>
            <person name="Johnson B.D."/>
            <person name="Schloemann M."/>
            <person name="Daniel R."/>
            <person name="Muehling M."/>
        </authorList>
    </citation>
    <scope>NUCLEOTIDE SEQUENCE [LARGE SCALE GENOMIC DNA]</scope>
    <source>
        <strain evidence="12 13">M1</strain>
    </source>
</reference>
<gene>
    <name evidence="12" type="primary">kinE_4</name>
    <name evidence="12" type="ORF">DEAC_c42920</name>
</gene>
<dbReference type="Pfam" id="PF00512">
    <property type="entry name" value="HisKA"/>
    <property type="match status" value="1"/>
</dbReference>
<dbReference type="InterPro" id="IPR005467">
    <property type="entry name" value="His_kinase_dom"/>
</dbReference>
<dbReference type="SUPFAM" id="SSF55785">
    <property type="entry name" value="PYP-like sensor domain (PAS domain)"/>
    <property type="match status" value="1"/>
</dbReference>
<dbReference type="STRING" id="476652.DEAC_c42920"/>
<dbReference type="Pfam" id="PF02518">
    <property type="entry name" value="HATPase_c"/>
    <property type="match status" value="1"/>
</dbReference>
<dbReference type="Proteomes" id="UP000036356">
    <property type="component" value="Unassembled WGS sequence"/>
</dbReference>
<dbReference type="SUPFAM" id="SSF55874">
    <property type="entry name" value="ATPase domain of HSP90 chaperone/DNA topoisomerase II/histidine kinase"/>
    <property type="match status" value="1"/>
</dbReference>
<evidence type="ECO:0000256" key="9">
    <source>
        <dbReference type="SAM" id="Phobius"/>
    </source>
</evidence>
<dbReference type="Gene3D" id="3.30.450.20">
    <property type="entry name" value="PAS domain"/>
    <property type="match status" value="1"/>
</dbReference>
<sequence>MNNKKMFIHLFITFGLILGVILFVFERWLSSHNYSFIYSWTIVVLTYMICGGVIGHLLKRAFDEQIRGQEALIEEQKRLHALLDSLPGFMIVIDEDYKIRFANRNYIMKYGNCEGKFCYEVGDKRRSCENCSIEKAFNNELPLHSEEIIRSNRVYEVTFQPFCDIDGSKLVIRTFYDVTERKEAEQELSRLHSEMSGLERLNIVGQMAVGIAHEIGNPMTTVRGYLRLLGEKMEFQALRTTLDLMVEELDRANSIITEFLSFVRNSPMESHYQNINDILRNLYPLLEADAYSQNKKIKLEAGVTPDILLNSKEISQLILNLSRNGFEAMRAGGTLKLCTYIADQQVVFSVEDEGSGISGETSEKLGTPFFTTKENGTGLGLVTCYNIADRHKAKIDFKSCSGKTTFFVRFPVTA</sequence>
<proteinExistence type="predicted"/>
<name>A0A0J1FK17_9FIRM</name>
<evidence type="ECO:0000256" key="3">
    <source>
        <dbReference type="ARBA" id="ARBA00022553"/>
    </source>
</evidence>
<dbReference type="GO" id="GO:0000155">
    <property type="term" value="F:phosphorelay sensor kinase activity"/>
    <property type="evidence" value="ECO:0007669"/>
    <property type="project" value="InterPro"/>
</dbReference>
<dbReference type="GO" id="GO:0005524">
    <property type="term" value="F:ATP binding"/>
    <property type="evidence" value="ECO:0007669"/>
    <property type="project" value="UniProtKB-KW"/>
</dbReference>